<evidence type="ECO:0000256" key="2">
    <source>
        <dbReference type="SAM" id="MobiDB-lite"/>
    </source>
</evidence>
<feature type="coiled-coil region" evidence="1">
    <location>
        <begin position="79"/>
        <end position="106"/>
    </location>
</feature>
<dbReference type="EMBL" id="JBAHYK010000568">
    <property type="protein sequence ID" value="KAL0572898.1"/>
    <property type="molecule type" value="Genomic_DNA"/>
</dbReference>
<feature type="region of interest" description="Disordered" evidence="2">
    <location>
        <begin position="166"/>
        <end position="192"/>
    </location>
</feature>
<accession>A0ABR3FC64</accession>
<feature type="compositionally biased region" description="Low complexity" evidence="2">
    <location>
        <begin position="419"/>
        <end position="431"/>
    </location>
</feature>
<dbReference type="Proteomes" id="UP001465976">
    <property type="component" value="Unassembled WGS sequence"/>
</dbReference>
<feature type="compositionally biased region" description="Low complexity" evidence="2">
    <location>
        <begin position="451"/>
        <end position="478"/>
    </location>
</feature>
<name>A0ABR3FC64_9AGAR</name>
<feature type="region of interest" description="Disordered" evidence="2">
    <location>
        <begin position="381"/>
        <end position="579"/>
    </location>
</feature>
<feature type="compositionally biased region" description="Basic residues" evidence="2">
    <location>
        <begin position="432"/>
        <end position="450"/>
    </location>
</feature>
<feature type="compositionally biased region" description="Low complexity" evidence="2">
    <location>
        <begin position="747"/>
        <end position="761"/>
    </location>
</feature>
<feature type="compositionally biased region" description="Basic and acidic residues" evidence="2">
    <location>
        <begin position="166"/>
        <end position="175"/>
    </location>
</feature>
<protein>
    <submittedName>
        <fullName evidence="3">SERTA domain-containing protein 3</fullName>
    </submittedName>
</protein>
<feature type="compositionally biased region" description="Polar residues" evidence="2">
    <location>
        <begin position="490"/>
        <end position="508"/>
    </location>
</feature>
<feature type="compositionally biased region" description="Polar residues" evidence="2">
    <location>
        <begin position="523"/>
        <end position="537"/>
    </location>
</feature>
<feature type="region of interest" description="Disordered" evidence="2">
    <location>
        <begin position="657"/>
        <end position="763"/>
    </location>
</feature>
<keyword evidence="1" id="KW-0175">Coiled coil</keyword>
<gene>
    <name evidence="3" type="primary">RBT1_14</name>
    <name evidence="3" type="ORF">V5O48_009067</name>
</gene>
<proteinExistence type="predicted"/>
<comment type="caution">
    <text evidence="3">The sequence shown here is derived from an EMBL/GenBank/DDBJ whole genome shotgun (WGS) entry which is preliminary data.</text>
</comment>
<evidence type="ECO:0000256" key="1">
    <source>
        <dbReference type="SAM" id="Coils"/>
    </source>
</evidence>
<keyword evidence="4" id="KW-1185">Reference proteome</keyword>
<organism evidence="3 4">
    <name type="scientific">Marasmius crinis-equi</name>
    <dbReference type="NCBI Taxonomy" id="585013"/>
    <lineage>
        <taxon>Eukaryota</taxon>
        <taxon>Fungi</taxon>
        <taxon>Dikarya</taxon>
        <taxon>Basidiomycota</taxon>
        <taxon>Agaricomycotina</taxon>
        <taxon>Agaricomycetes</taxon>
        <taxon>Agaricomycetidae</taxon>
        <taxon>Agaricales</taxon>
        <taxon>Marasmiineae</taxon>
        <taxon>Marasmiaceae</taxon>
        <taxon>Marasmius</taxon>
    </lineage>
</organism>
<evidence type="ECO:0000313" key="4">
    <source>
        <dbReference type="Proteomes" id="UP001465976"/>
    </source>
</evidence>
<reference evidence="3 4" key="1">
    <citation type="submission" date="2024-02" db="EMBL/GenBank/DDBJ databases">
        <title>A draft genome for the cacao thread blight pathogen Marasmius crinis-equi.</title>
        <authorList>
            <person name="Cohen S.P."/>
            <person name="Baruah I.K."/>
            <person name="Amoako-Attah I."/>
            <person name="Bukari Y."/>
            <person name="Meinhardt L.W."/>
            <person name="Bailey B.A."/>
        </authorList>
    </citation>
    <scope>NUCLEOTIDE SEQUENCE [LARGE SCALE GENOMIC DNA]</scope>
    <source>
        <strain evidence="3 4">GH-76</strain>
    </source>
</reference>
<sequence length="944" mass="103849">MPAQKIFVGQRAQFFTDRKSAYAEAVRHDTKKDFLANAQREFFNRWPPLLPLSVELDQATLDAVDDNVVASEFPVPVEEELEAEEYRKKKQEYDEYRKKLEERKGQIARRFKSDWEEDNTGPSRDPNDPWNLLLLLLNGTLESKKPRLQPAVNVWYQENKDLVKESLVKKGETSEKKKKGGGKKDTDAPNRTMGEARKIFEKLDAQVQQVWKDKAAAAHKKALEDWNRMLTMPPSTEPEDRQRCINRLVRFVKPIIDGIAERTGLVVTLIAGGPEPQDGGRLNCVSVHSGTTAGDIKMDWARAELQVWRNYIFPSLARFCRKVFSVEECRSRALPTDFEMDMDADAAGDDGAHVIGADLEAAGDQGVECYQMKGYGGIGAGRKGTQGESKPDEPTATTSKGTSAAPATVITAVDEDPKAATQNQTSTTKQTSKPRPKPQPKRSARARARTRTSGSSPTRPAHSLTRSPSRSPSPAARSRLVRGQARARATVSSPIHRTERSPSSSPSLTARDRPVRGRARTRMTVSSPIHQNESPQASEPALFSAPVTPRHHSSPPPSPIRTPIRRASLAPSPLRTPIQTPSLTQMRRASLPPSPLRTPIQTPFLATPSIAQTQQSPILSLTDTSAIPRNDADGEEDTMVVDSGGKNVFQTNIERGMVSGIQAKGKEPRARGRTQKDAGVPKKRAASGERAGGRRGKKQRIGEGGGSVEESEGVPEKDAGATRKRAVSGEPGGGRRGKKQRVEETEGTVSVGGSAEGSEGVPVLPKAVPDYVACTFTLAMKDNARAVPGFETLVSRWLGFEAKAAYVDTPRLKTTKRPEWVGLWFGRHRNPAYEPEHNAGTVLDQFWAWWRGLQPEWREFTKDNRPVPEGYARDRQRTREEWDSIRRSGPNGLSSVVACLAFIAARLPHLPTAVGRDKAKKIKVGKDLGEAVRDVTFVIEGLGV</sequence>
<feature type="compositionally biased region" description="Basic and acidic residues" evidence="2">
    <location>
        <begin position="182"/>
        <end position="192"/>
    </location>
</feature>
<evidence type="ECO:0000313" key="3">
    <source>
        <dbReference type="EMBL" id="KAL0572898.1"/>
    </source>
</evidence>
<feature type="compositionally biased region" description="Basic and acidic residues" evidence="2">
    <location>
        <begin position="664"/>
        <end position="680"/>
    </location>
</feature>